<evidence type="ECO:0000313" key="1">
    <source>
        <dbReference type="EMBL" id="KAH9834831.1"/>
    </source>
</evidence>
<evidence type="ECO:0008006" key="3">
    <source>
        <dbReference type="Google" id="ProtNLM"/>
    </source>
</evidence>
<evidence type="ECO:0000313" key="2">
    <source>
        <dbReference type="Proteomes" id="UP000814176"/>
    </source>
</evidence>
<protein>
    <recommendedName>
        <fullName evidence="3">Secreted protein</fullName>
    </recommendedName>
</protein>
<reference evidence="1 2" key="1">
    <citation type="journal article" date="2021" name="Environ. Microbiol.">
        <title>Gene family expansions and transcriptome signatures uncover fungal adaptations to wood decay.</title>
        <authorList>
            <person name="Hage H."/>
            <person name="Miyauchi S."/>
            <person name="Viragh M."/>
            <person name="Drula E."/>
            <person name="Min B."/>
            <person name="Chaduli D."/>
            <person name="Navarro D."/>
            <person name="Favel A."/>
            <person name="Norest M."/>
            <person name="Lesage-Meessen L."/>
            <person name="Balint B."/>
            <person name="Merenyi Z."/>
            <person name="de Eugenio L."/>
            <person name="Morin E."/>
            <person name="Martinez A.T."/>
            <person name="Baldrian P."/>
            <person name="Stursova M."/>
            <person name="Martinez M.J."/>
            <person name="Novotny C."/>
            <person name="Magnuson J.K."/>
            <person name="Spatafora J.W."/>
            <person name="Maurice S."/>
            <person name="Pangilinan J."/>
            <person name="Andreopoulos W."/>
            <person name="LaButti K."/>
            <person name="Hundley H."/>
            <person name="Na H."/>
            <person name="Kuo A."/>
            <person name="Barry K."/>
            <person name="Lipzen A."/>
            <person name="Henrissat B."/>
            <person name="Riley R."/>
            <person name="Ahrendt S."/>
            <person name="Nagy L.G."/>
            <person name="Grigoriev I.V."/>
            <person name="Martin F."/>
            <person name="Rosso M.N."/>
        </authorList>
    </citation>
    <scope>NUCLEOTIDE SEQUENCE [LARGE SCALE GENOMIC DNA]</scope>
    <source>
        <strain evidence="1 2">CIRM-BRFM 1785</strain>
    </source>
</reference>
<dbReference type="EMBL" id="JADCUA010000014">
    <property type="protein sequence ID" value="KAH9834831.1"/>
    <property type="molecule type" value="Genomic_DNA"/>
</dbReference>
<sequence>MCQRNLSARRWFSESSLFLAIVLGYRAKAGNRCRMLPLVANATGSRAVLRGRDGSIERVAQRDATNRQDVRVQHSNDFRTGVRPTQDSSTKWIIAHSSSPVATSVYCAHGARKRPGTKCGDDIAMPQNHKDCSSRNGQGRHPCIRCLYHVRPCR</sequence>
<name>A0ABQ8KB90_9APHY</name>
<comment type="caution">
    <text evidence="1">The sequence shown here is derived from an EMBL/GenBank/DDBJ whole genome shotgun (WGS) entry which is preliminary data.</text>
</comment>
<proteinExistence type="predicted"/>
<organism evidence="1 2">
    <name type="scientific">Rhodofomes roseus</name>
    <dbReference type="NCBI Taxonomy" id="34475"/>
    <lineage>
        <taxon>Eukaryota</taxon>
        <taxon>Fungi</taxon>
        <taxon>Dikarya</taxon>
        <taxon>Basidiomycota</taxon>
        <taxon>Agaricomycotina</taxon>
        <taxon>Agaricomycetes</taxon>
        <taxon>Polyporales</taxon>
        <taxon>Rhodofomes</taxon>
    </lineage>
</organism>
<dbReference type="GeneID" id="71997171"/>
<accession>A0ABQ8KB90</accession>
<dbReference type="RefSeq" id="XP_047777317.1">
    <property type="nucleotide sequence ID" value="XM_047916439.1"/>
</dbReference>
<dbReference type="Proteomes" id="UP000814176">
    <property type="component" value="Unassembled WGS sequence"/>
</dbReference>
<keyword evidence="2" id="KW-1185">Reference proteome</keyword>
<gene>
    <name evidence="1" type="ORF">C8Q71DRAFT_126738</name>
</gene>